<evidence type="ECO:0000256" key="1">
    <source>
        <dbReference type="ARBA" id="ARBA00004141"/>
    </source>
</evidence>
<organism evidence="6 7">
    <name type="scientific">Streptomyces bungoensis</name>
    <dbReference type="NCBI Taxonomy" id="285568"/>
    <lineage>
        <taxon>Bacteria</taxon>
        <taxon>Bacillati</taxon>
        <taxon>Actinomycetota</taxon>
        <taxon>Actinomycetes</taxon>
        <taxon>Kitasatosporales</taxon>
        <taxon>Streptomycetaceae</taxon>
        <taxon>Streptomyces</taxon>
    </lineage>
</organism>
<evidence type="ECO:0000313" key="6">
    <source>
        <dbReference type="EMBL" id="KUN89864.1"/>
    </source>
</evidence>
<feature type="transmembrane region" description="Helical" evidence="5">
    <location>
        <begin position="67"/>
        <end position="85"/>
    </location>
</feature>
<comment type="caution">
    <text evidence="6">The sequence shown here is derived from an EMBL/GenBank/DDBJ whole genome shotgun (WGS) entry which is preliminary data.</text>
</comment>
<keyword evidence="3 5" id="KW-1133">Transmembrane helix</keyword>
<keyword evidence="4 5" id="KW-0472">Membrane</keyword>
<evidence type="ECO:0000256" key="4">
    <source>
        <dbReference type="ARBA" id="ARBA00023136"/>
    </source>
</evidence>
<evidence type="ECO:0000256" key="3">
    <source>
        <dbReference type="ARBA" id="ARBA00022989"/>
    </source>
</evidence>
<evidence type="ECO:0000256" key="5">
    <source>
        <dbReference type="SAM" id="Phobius"/>
    </source>
</evidence>
<dbReference type="InterPro" id="IPR032808">
    <property type="entry name" value="DoxX"/>
</dbReference>
<dbReference type="EMBL" id="LMWX01000003">
    <property type="protein sequence ID" value="KUN89864.1"/>
    <property type="molecule type" value="Genomic_DNA"/>
</dbReference>
<dbReference type="AlphaFoldDB" id="A0A124I5G7"/>
<gene>
    <name evidence="6" type="ORF">AQJ66_02005</name>
</gene>
<dbReference type="Pfam" id="PF13564">
    <property type="entry name" value="DoxX_2"/>
    <property type="match status" value="1"/>
</dbReference>
<keyword evidence="7" id="KW-1185">Reference proteome</keyword>
<name>A0A124I5G7_9ACTN</name>
<dbReference type="STRING" id="285568.AQJ66_02005"/>
<feature type="transmembrane region" description="Helical" evidence="5">
    <location>
        <begin position="97"/>
        <end position="115"/>
    </location>
</feature>
<sequence length="116" mass="11237">MSTTAIVLAVLLAGIFLLLGSAKLAAVPAMRQAAAHVGMTTTHYRLLGALEVAAAAGLLLGLRITALGAAASVGLILLMAGAVVVHLRSGDPAARCLPAAIAGALAAAHLVALVGG</sequence>
<dbReference type="Proteomes" id="UP000053024">
    <property type="component" value="Unassembled WGS sequence"/>
</dbReference>
<reference evidence="6 7" key="1">
    <citation type="submission" date="2015-10" db="EMBL/GenBank/DDBJ databases">
        <title>Draft genome sequence of Streptomyces bungoensis DSM 41781, type strain for the species Streptomyces bungoensis.</title>
        <authorList>
            <person name="Ruckert C."/>
            <person name="Winkler A."/>
            <person name="Kalinowski J."/>
            <person name="Kampfer P."/>
            <person name="Glaeser S."/>
        </authorList>
    </citation>
    <scope>NUCLEOTIDE SEQUENCE [LARGE SCALE GENOMIC DNA]</scope>
    <source>
        <strain evidence="6 7">DSM 41781</strain>
    </source>
</reference>
<evidence type="ECO:0000256" key="2">
    <source>
        <dbReference type="ARBA" id="ARBA00022692"/>
    </source>
</evidence>
<proteinExistence type="predicted"/>
<keyword evidence="2 5" id="KW-0812">Transmembrane</keyword>
<dbReference type="RefSeq" id="WP_061915424.1">
    <property type="nucleotide sequence ID" value="NZ_JBEYBH010000003.1"/>
</dbReference>
<protein>
    <submittedName>
        <fullName evidence="6">Invasion protein</fullName>
    </submittedName>
</protein>
<dbReference type="GO" id="GO:0016020">
    <property type="term" value="C:membrane"/>
    <property type="evidence" value="ECO:0007669"/>
    <property type="project" value="UniProtKB-SubCell"/>
</dbReference>
<accession>A0A124I5G7</accession>
<evidence type="ECO:0000313" key="7">
    <source>
        <dbReference type="Proteomes" id="UP000053024"/>
    </source>
</evidence>
<comment type="subcellular location">
    <subcellularLocation>
        <location evidence="1">Membrane</location>
        <topology evidence="1">Multi-pass membrane protein</topology>
    </subcellularLocation>
</comment>